<accession>A0ABU9WYF1</accession>
<dbReference type="Proteomes" id="UP001422074">
    <property type="component" value="Unassembled WGS sequence"/>
</dbReference>
<evidence type="ECO:0000256" key="2">
    <source>
        <dbReference type="ARBA" id="ARBA00022475"/>
    </source>
</evidence>
<evidence type="ECO:0000313" key="10">
    <source>
        <dbReference type="Proteomes" id="UP001422074"/>
    </source>
</evidence>
<dbReference type="PANTHER" id="PTHR35007">
    <property type="entry name" value="INTEGRAL MEMBRANE PROTEIN-RELATED"/>
    <property type="match status" value="1"/>
</dbReference>
<sequence length="292" mass="31522">MIPLAAALLVALPAAAVSWSLLANDRGAARAIRANLTRGHAADPAASGGPTTVPLFERLGRRFTPESYIRRLDRMLSLAGRPASLPLGRVLAAKPALGLAGLAFGLLMSGNPAPILKLMALFLVVFGYFIPDLLLYSKGTERQKAIQQELPNIMDQLLISVEAGLGFEAALSRAGSTGTGAMAEELVRTLQDMQVGRSRRDAYLGLAERTTVPEVRSFVQAVIQADEYGIAIGRVLRVQAKSLRLRRRQRAEQQAMKLPVKVLFPLLFFIFPVLFIALLGPAVINTIAIFSK</sequence>
<keyword evidence="7" id="KW-0732">Signal</keyword>
<dbReference type="EMBL" id="JBDFRB010000004">
    <property type="protein sequence ID" value="MEN2744228.1"/>
    <property type="molecule type" value="Genomic_DNA"/>
</dbReference>
<feature type="transmembrane region" description="Helical" evidence="6">
    <location>
        <begin position="262"/>
        <end position="290"/>
    </location>
</feature>
<dbReference type="PANTHER" id="PTHR35007:SF2">
    <property type="entry name" value="PILUS ASSEMBLE PROTEIN"/>
    <property type="match status" value="1"/>
</dbReference>
<proteinExistence type="predicted"/>
<evidence type="ECO:0000256" key="5">
    <source>
        <dbReference type="ARBA" id="ARBA00023136"/>
    </source>
</evidence>
<comment type="subcellular location">
    <subcellularLocation>
        <location evidence="1">Cell membrane</location>
        <topology evidence="1">Multi-pass membrane protein</topology>
    </subcellularLocation>
</comment>
<evidence type="ECO:0000259" key="8">
    <source>
        <dbReference type="Pfam" id="PF00482"/>
    </source>
</evidence>
<keyword evidence="10" id="KW-1185">Reference proteome</keyword>
<comment type="caution">
    <text evidence="9">The sequence shown here is derived from an EMBL/GenBank/DDBJ whole genome shotgun (WGS) entry which is preliminary data.</text>
</comment>
<evidence type="ECO:0000256" key="7">
    <source>
        <dbReference type="SAM" id="SignalP"/>
    </source>
</evidence>
<feature type="transmembrane region" description="Helical" evidence="6">
    <location>
        <begin position="115"/>
        <end position="136"/>
    </location>
</feature>
<feature type="signal peptide" evidence="7">
    <location>
        <begin position="1"/>
        <end position="23"/>
    </location>
</feature>
<reference evidence="9 10" key="1">
    <citation type="submission" date="2024-05" db="EMBL/GenBank/DDBJ databases">
        <title>Sinomonas sp. nov., isolated from a waste landfill.</title>
        <authorList>
            <person name="Zhao Y."/>
        </authorList>
    </citation>
    <scope>NUCLEOTIDE SEQUENCE [LARGE SCALE GENOMIC DNA]</scope>
    <source>
        <strain evidence="9 10">CCTCC AB2014300</strain>
    </source>
</reference>
<keyword evidence="5 6" id="KW-0472">Membrane</keyword>
<evidence type="ECO:0000256" key="6">
    <source>
        <dbReference type="SAM" id="Phobius"/>
    </source>
</evidence>
<dbReference type="InterPro" id="IPR018076">
    <property type="entry name" value="T2SS_GspF_dom"/>
</dbReference>
<protein>
    <submittedName>
        <fullName evidence="9">Type II secretion system F family protein</fullName>
    </submittedName>
</protein>
<gene>
    <name evidence="9" type="ORF">ABCQ75_06705</name>
</gene>
<name>A0ABU9WYF1_9MICC</name>
<evidence type="ECO:0000256" key="4">
    <source>
        <dbReference type="ARBA" id="ARBA00022989"/>
    </source>
</evidence>
<evidence type="ECO:0000313" key="9">
    <source>
        <dbReference type="EMBL" id="MEN2744228.1"/>
    </source>
</evidence>
<evidence type="ECO:0000256" key="3">
    <source>
        <dbReference type="ARBA" id="ARBA00022692"/>
    </source>
</evidence>
<feature type="chain" id="PRO_5045806519" evidence="7">
    <location>
        <begin position="24"/>
        <end position="292"/>
    </location>
</feature>
<keyword evidence="4 6" id="KW-1133">Transmembrane helix</keyword>
<dbReference type="RefSeq" id="WP_345884114.1">
    <property type="nucleotide sequence ID" value="NZ_JBDFRB010000004.1"/>
</dbReference>
<evidence type="ECO:0000256" key="1">
    <source>
        <dbReference type="ARBA" id="ARBA00004651"/>
    </source>
</evidence>
<feature type="domain" description="Type II secretion system protein GspF" evidence="8">
    <location>
        <begin position="154"/>
        <end position="279"/>
    </location>
</feature>
<dbReference type="Pfam" id="PF00482">
    <property type="entry name" value="T2SSF"/>
    <property type="match status" value="1"/>
</dbReference>
<keyword evidence="3 6" id="KW-0812">Transmembrane</keyword>
<keyword evidence="2" id="KW-1003">Cell membrane</keyword>
<organism evidence="9 10">
    <name type="scientific">Sinomonas halotolerans</name>
    <dbReference type="NCBI Taxonomy" id="1644133"/>
    <lineage>
        <taxon>Bacteria</taxon>
        <taxon>Bacillati</taxon>
        <taxon>Actinomycetota</taxon>
        <taxon>Actinomycetes</taxon>
        <taxon>Micrococcales</taxon>
        <taxon>Micrococcaceae</taxon>
        <taxon>Sinomonas</taxon>
    </lineage>
</organism>